<dbReference type="EMBL" id="LR593886">
    <property type="protein sequence ID" value="VTR93565.1"/>
    <property type="molecule type" value="Genomic_DNA"/>
</dbReference>
<protein>
    <recommendedName>
        <fullName evidence="4">PEP-CTERM protein-sorting domain-containing protein</fullName>
    </recommendedName>
</protein>
<proteinExistence type="predicted"/>
<organism evidence="2 3">
    <name type="scientific">Gemmata massiliana</name>
    <dbReference type="NCBI Taxonomy" id="1210884"/>
    <lineage>
        <taxon>Bacteria</taxon>
        <taxon>Pseudomonadati</taxon>
        <taxon>Planctomycetota</taxon>
        <taxon>Planctomycetia</taxon>
        <taxon>Gemmatales</taxon>
        <taxon>Gemmataceae</taxon>
        <taxon>Gemmata</taxon>
    </lineage>
</organism>
<name>A0A6P2CZL0_9BACT</name>
<evidence type="ECO:0000313" key="3">
    <source>
        <dbReference type="Proteomes" id="UP000464178"/>
    </source>
</evidence>
<dbReference type="Proteomes" id="UP000464178">
    <property type="component" value="Chromosome"/>
</dbReference>
<evidence type="ECO:0008006" key="4">
    <source>
        <dbReference type="Google" id="ProtNLM"/>
    </source>
</evidence>
<feature type="signal peptide" evidence="1">
    <location>
        <begin position="1"/>
        <end position="23"/>
    </location>
</feature>
<reference evidence="2 3" key="1">
    <citation type="submission" date="2019-05" db="EMBL/GenBank/DDBJ databases">
        <authorList>
            <consortium name="Science for Life Laboratories"/>
        </authorList>
    </citation>
    <scope>NUCLEOTIDE SEQUENCE [LARGE SCALE GENOMIC DNA]</scope>
    <source>
        <strain evidence="2">Soil9</strain>
    </source>
</reference>
<sequence>MRFSTQAMAVLALVVGGASSAQAGFTVYTSQSAFEAAISGLTKQDFSAAQVADGSAALITGPLTNTSNNGVFKPGDIAPGLSIDSTGSSTLGNMLYIPGVGTVDNDVKGVYTNGSNATLGLTFSPQVDAVGLTLLSFTNNTGPRTFTLSLLGSFSSTPVDYSTGPLPTSGTGTFLGFIGTGGEQIQKISFQPSIRANVGVTSVEFGNQSVVSTPAPPGMVVALTGAGPLAMGVFLRRRRA</sequence>
<accession>A0A6P2CZL0</accession>
<dbReference type="AlphaFoldDB" id="A0A6P2CZL0"/>
<dbReference type="KEGG" id="gms:SOIL9_41490"/>
<gene>
    <name evidence="2" type="ORF">SOIL9_41490</name>
</gene>
<evidence type="ECO:0000313" key="2">
    <source>
        <dbReference type="EMBL" id="VTR93565.1"/>
    </source>
</evidence>
<keyword evidence="1" id="KW-0732">Signal</keyword>
<keyword evidence="3" id="KW-1185">Reference proteome</keyword>
<evidence type="ECO:0000256" key="1">
    <source>
        <dbReference type="SAM" id="SignalP"/>
    </source>
</evidence>
<dbReference type="RefSeq" id="WP_162668272.1">
    <property type="nucleotide sequence ID" value="NZ_LR593886.1"/>
</dbReference>
<feature type="chain" id="PRO_5027026845" description="PEP-CTERM protein-sorting domain-containing protein" evidence="1">
    <location>
        <begin position="24"/>
        <end position="240"/>
    </location>
</feature>